<reference evidence="2" key="2">
    <citation type="submission" date="2021-09" db="EMBL/GenBank/DDBJ databases">
        <authorList>
            <person name="Jia N."/>
            <person name="Wang J."/>
            <person name="Shi W."/>
            <person name="Du L."/>
            <person name="Sun Y."/>
            <person name="Zhan W."/>
            <person name="Jiang J."/>
            <person name="Wang Q."/>
            <person name="Zhang B."/>
            <person name="Ji P."/>
            <person name="Sakyi L.B."/>
            <person name="Cui X."/>
            <person name="Yuan T."/>
            <person name="Jiang B."/>
            <person name="Yang W."/>
            <person name="Lam T.T.-Y."/>
            <person name="Chang Q."/>
            <person name="Ding S."/>
            <person name="Wang X."/>
            <person name="Zhu J."/>
            <person name="Ruan X."/>
            <person name="Zhao L."/>
            <person name="Wei J."/>
            <person name="Que T."/>
            <person name="Du C."/>
            <person name="Cheng J."/>
            <person name="Dai P."/>
            <person name="Han X."/>
            <person name="Huang E."/>
            <person name="Gao Y."/>
            <person name="Liu J."/>
            <person name="Shao H."/>
            <person name="Ye R."/>
            <person name="Li L."/>
            <person name="Wei W."/>
            <person name="Wang X."/>
            <person name="Wang C."/>
            <person name="Huo Q."/>
            <person name="Li W."/>
            <person name="Guo W."/>
            <person name="Chen H."/>
            <person name="Chen S."/>
            <person name="Zhou L."/>
            <person name="Zhou L."/>
            <person name="Ni X."/>
            <person name="Tian J."/>
            <person name="Zhou Y."/>
            <person name="Sheng Y."/>
            <person name="Liu T."/>
            <person name="Pan Y."/>
            <person name="Xia L."/>
            <person name="Li J."/>
            <person name="Zhao F."/>
            <person name="Cao W."/>
        </authorList>
    </citation>
    <scope>NUCLEOTIDE SEQUENCE</scope>
    <source>
        <strain evidence="2">Rmic-2018</strain>
        <tissue evidence="2">Larvae</tissue>
    </source>
</reference>
<feature type="region of interest" description="Disordered" evidence="1">
    <location>
        <begin position="151"/>
        <end position="219"/>
    </location>
</feature>
<feature type="compositionally biased region" description="Basic and acidic residues" evidence="1">
    <location>
        <begin position="49"/>
        <end position="63"/>
    </location>
</feature>
<feature type="compositionally biased region" description="Low complexity" evidence="1">
    <location>
        <begin position="151"/>
        <end position="164"/>
    </location>
</feature>
<reference evidence="2" key="1">
    <citation type="journal article" date="2020" name="Cell">
        <title>Large-Scale Comparative Analyses of Tick Genomes Elucidate Their Genetic Diversity and Vector Capacities.</title>
        <authorList>
            <consortium name="Tick Genome and Microbiome Consortium (TIGMIC)"/>
            <person name="Jia N."/>
            <person name="Wang J."/>
            <person name="Shi W."/>
            <person name="Du L."/>
            <person name="Sun Y."/>
            <person name="Zhan W."/>
            <person name="Jiang J.F."/>
            <person name="Wang Q."/>
            <person name="Zhang B."/>
            <person name="Ji P."/>
            <person name="Bell-Sakyi L."/>
            <person name="Cui X.M."/>
            <person name="Yuan T.T."/>
            <person name="Jiang B.G."/>
            <person name="Yang W.F."/>
            <person name="Lam T.T."/>
            <person name="Chang Q.C."/>
            <person name="Ding S.J."/>
            <person name="Wang X.J."/>
            <person name="Zhu J.G."/>
            <person name="Ruan X.D."/>
            <person name="Zhao L."/>
            <person name="Wei J.T."/>
            <person name="Ye R.Z."/>
            <person name="Que T.C."/>
            <person name="Du C.H."/>
            <person name="Zhou Y.H."/>
            <person name="Cheng J.X."/>
            <person name="Dai P.F."/>
            <person name="Guo W.B."/>
            <person name="Han X.H."/>
            <person name="Huang E.J."/>
            <person name="Li L.F."/>
            <person name="Wei W."/>
            <person name="Gao Y.C."/>
            <person name="Liu J.Z."/>
            <person name="Shao H.Z."/>
            <person name="Wang X."/>
            <person name="Wang C.C."/>
            <person name="Yang T.C."/>
            <person name="Huo Q.B."/>
            <person name="Li W."/>
            <person name="Chen H.Y."/>
            <person name="Chen S.E."/>
            <person name="Zhou L.G."/>
            <person name="Ni X.B."/>
            <person name="Tian J.H."/>
            <person name="Sheng Y."/>
            <person name="Liu T."/>
            <person name="Pan Y.S."/>
            <person name="Xia L.Y."/>
            <person name="Li J."/>
            <person name="Zhao F."/>
            <person name="Cao W.C."/>
        </authorList>
    </citation>
    <scope>NUCLEOTIDE SEQUENCE</scope>
    <source>
        <strain evidence="2">Rmic-2018</strain>
    </source>
</reference>
<feature type="compositionally biased region" description="Basic residues" evidence="1">
    <location>
        <begin position="188"/>
        <end position="209"/>
    </location>
</feature>
<feature type="region of interest" description="Disordered" evidence="1">
    <location>
        <begin position="42"/>
        <end position="67"/>
    </location>
</feature>
<name>A0A9J6EB11_RHIMP</name>
<dbReference type="AlphaFoldDB" id="A0A9J6EB11"/>
<evidence type="ECO:0000313" key="2">
    <source>
        <dbReference type="EMBL" id="KAH8031433.1"/>
    </source>
</evidence>
<organism evidence="2 3">
    <name type="scientific">Rhipicephalus microplus</name>
    <name type="common">Cattle tick</name>
    <name type="synonym">Boophilus microplus</name>
    <dbReference type="NCBI Taxonomy" id="6941"/>
    <lineage>
        <taxon>Eukaryota</taxon>
        <taxon>Metazoa</taxon>
        <taxon>Ecdysozoa</taxon>
        <taxon>Arthropoda</taxon>
        <taxon>Chelicerata</taxon>
        <taxon>Arachnida</taxon>
        <taxon>Acari</taxon>
        <taxon>Parasitiformes</taxon>
        <taxon>Ixodida</taxon>
        <taxon>Ixodoidea</taxon>
        <taxon>Ixodidae</taxon>
        <taxon>Rhipicephalinae</taxon>
        <taxon>Rhipicephalus</taxon>
        <taxon>Boophilus</taxon>
    </lineage>
</organism>
<accession>A0A9J6EB11</accession>
<feature type="compositionally biased region" description="Basic and acidic residues" evidence="1">
    <location>
        <begin position="169"/>
        <end position="180"/>
    </location>
</feature>
<sequence>MFACCLLVHWLPETSYGRHTMLNVQADDDLSLLVQGPPVVTEPMATEPTVEKNGRSTTTERKNGSSSIQWLPETSCSLKTSREFEPNDNVPFLLQRLPAEIDPVVIKSSRTTKVHKNEIYSALYLPETGYDHFTAHDLKPNKDLSMLAQETPVETEPVTAPPVAKKNSRSTDKVHNDHDVSTASSRKPSSRVTRKKAGFNISRSRKKPSASKEMPRSID</sequence>
<proteinExistence type="predicted"/>
<dbReference type="EMBL" id="JABSTU010000005">
    <property type="protein sequence ID" value="KAH8031433.1"/>
    <property type="molecule type" value="Genomic_DNA"/>
</dbReference>
<evidence type="ECO:0000256" key="1">
    <source>
        <dbReference type="SAM" id="MobiDB-lite"/>
    </source>
</evidence>
<comment type="caution">
    <text evidence="2">The sequence shown here is derived from an EMBL/GenBank/DDBJ whole genome shotgun (WGS) entry which is preliminary data.</text>
</comment>
<evidence type="ECO:0000313" key="3">
    <source>
        <dbReference type="Proteomes" id="UP000821866"/>
    </source>
</evidence>
<keyword evidence="3" id="KW-1185">Reference proteome</keyword>
<dbReference type="Proteomes" id="UP000821866">
    <property type="component" value="Chromosome 3"/>
</dbReference>
<gene>
    <name evidence="2" type="ORF">HPB51_017205</name>
</gene>
<protein>
    <submittedName>
        <fullName evidence="2">Uncharacterized protein</fullName>
    </submittedName>
</protein>